<evidence type="ECO:0000256" key="1">
    <source>
        <dbReference type="SAM" id="MobiDB-lite"/>
    </source>
</evidence>
<protein>
    <submittedName>
        <fullName evidence="3">SAM and SH3 domain-containing protein 1</fullName>
    </submittedName>
</protein>
<feature type="compositionally biased region" description="Polar residues" evidence="1">
    <location>
        <begin position="329"/>
        <end position="347"/>
    </location>
</feature>
<evidence type="ECO:0000313" key="4">
    <source>
        <dbReference type="Proteomes" id="UP000298787"/>
    </source>
</evidence>
<dbReference type="Proteomes" id="UP000298787">
    <property type="component" value="Chromosome 18"/>
</dbReference>
<feature type="region of interest" description="Disordered" evidence="1">
    <location>
        <begin position="161"/>
        <end position="199"/>
    </location>
</feature>
<accession>A0A4V6XYZ2</accession>
<evidence type="ECO:0000259" key="2">
    <source>
        <dbReference type="Pfam" id="PF26285"/>
    </source>
</evidence>
<sequence length="347" mass="37729">MKSGGLTVMGKEPSLTGRTGVYLLLPLCTEATGGHGLGELRRWKGVTGQEDSKLVKTEAISQLDVSDAFTLLGLYLGASCLFALPVTVLKLETMAVITTVDGSVGSLDDLAQEYSQYYGTSLSDVCERMEEIRKRKVVHDAETGKGDSVATSLQLRSEIQESLGLDSTTSTPETERRFPVHKSSSDDGSGGKWDGKRKSKSFWQSFRKSQKGATRQISKGDDGVGFVASEITMSDEERIQLMMMVKENMISIEEALARLKEFEIQNKQTCRSEPTEWTDPFSPAPNESLNCNICPVPEAAELSTAPPSSPSVAVPPMNRGPSKAPQLRAFSQTAGHWADSYSSLSKR</sequence>
<name>A0A4V6XYZ2_COLLU</name>
<organism evidence="3 4">
    <name type="scientific">Collichthys lucidus</name>
    <name type="common">Big head croaker</name>
    <name type="synonym">Sciaena lucida</name>
    <dbReference type="NCBI Taxonomy" id="240159"/>
    <lineage>
        <taxon>Eukaryota</taxon>
        <taxon>Metazoa</taxon>
        <taxon>Chordata</taxon>
        <taxon>Craniata</taxon>
        <taxon>Vertebrata</taxon>
        <taxon>Euteleostomi</taxon>
        <taxon>Actinopterygii</taxon>
        <taxon>Neopterygii</taxon>
        <taxon>Teleostei</taxon>
        <taxon>Neoteleostei</taxon>
        <taxon>Acanthomorphata</taxon>
        <taxon>Eupercaria</taxon>
        <taxon>Sciaenidae</taxon>
        <taxon>Collichthys</taxon>
    </lineage>
</organism>
<feature type="domain" description="SASH1/NUB1 homeodomain-like" evidence="2">
    <location>
        <begin position="99"/>
        <end position="138"/>
    </location>
</feature>
<evidence type="ECO:0000313" key="3">
    <source>
        <dbReference type="EMBL" id="TKS87002.1"/>
    </source>
</evidence>
<dbReference type="AlphaFoldDB" id="A0A4V6XYZ2"/>
<gene>
    <name evidence="3" type="ORF">D9C73_021125</name>
</gene>
<dbReference type="EMBL" id="CM014095">
    <property type="protein sequence ID" value="TKS87002.1"/>
    <property type="molecule type" value="Genomic_DNA"/>
</dbReference>
<dbReference type="STRING" id="240159.A0A4V6XYZ2"/>
<keyword evidence="4" id="KW-1185">Reference proteome</keyword>
<proteinExistence type="predicted"/>
<reference evidence="3 4" key="1">
    <citation type="submission" date="2019-01" db="EMBL/GenBank/DDBJ databases">
        <title>Genome Assembly of Collichthys lucidus.</title>
        <authorList>
            <person name="Cai M."/>
            <person name="Xiao S."/>
        </authorList>
    </citation>
    <scope>NUCLEOTIDE SEQUENCE [LARGE SCALE GENOMIC DNA]</scope>
    <source>
        <strain evidence="3">JT15FE1705JMU</strain>
        <tissue evidence="3">Muscle</tissue>
    </source>
</reference>
<feature type="region of interest" description="Disordered" evidence="1">
    <location>
        <begin position="300"/>
        <end position="347"/>
    </location>
</feature>
<dbReference type="Pfam" id="PF26285">
    <property type="entry name" value="SASH1_Homeodomain"/>
    <property type="match status" value="1"/>
</dbReference>
<dbReference type="InterPro" id="IPR058666">
    <property type="entry name" value="SASH1/NUB1_homeodomain"/>
</dbReference>